<evidence type="ECO:0000259" key="1">
    <source>
        <dbReference type="Pfam" id="PF07700"/>
    </source>
</evidence>
<dbReference type="PANTHER" id="PTHR45655:SF13">
    <property type="entry name" value="SOLUBLE GUANYLATE CYCLASE GCY-32-RELATED"/>
    <property type="match status" value="1"/>
</dbReference>
<comment type="caution">
    <text evidence="2">The sequence shown here is derived from an EMBL/GenBank/DDBJ whole genome shotgun (WGS) entry which is preliminary data.</text>
</comment>
<dbReference type="SUPFAM" id="SSF111126">
    <property type="entry name" value="Ligand-binding domain in the NO signalling and Golgi transport"/>
    <property type="match status" value="1"/>
</dbReference>
<evidence type="ECO:0000313" key="3">
    <source>
        <dbReference type="Proteomes" id="UP000283587"/>
    </source>
</evidence>
<dbReference type="InterPro" id="IPR011644">
    <property type="entry name" value="Heme_NO-bd"/>
</dbReference>
<sequence length="191" mass="20648">MHGLINRSIEGFLRDVYGDGAWRDVAEAAQVDPRGFQTVCDSPDEVSQALIGQAAARLEKPEAELLEDLGAWLAGMESIRRLLRFSGRSFPEFLHRLEELPGRAHMVLPDLGMPALTVTLEEGDWLAIALPEGAEGWGAVIAGLIRAMADDYGALGLILADGRRIRVQVPDDAFAAGRDFTLGGRASRGAR</sequence>
<dbReference type="GO" id="GO:0008074">
    <property type="term" value="C:guanylate cyclase complex, soluble"/>
    <property type="evidence" value="ECO:0007669"/>
    <property type="project" value="TreeGrafter"/>
</dbReference>
<dbReference type="Gene3D" id="3.90.1520.10">
    <property type="entry name" value="H-NOX domain"/>
    <property type="match status" value="1"/>
</dbReference>
<dbReference type="Pfam" id="PF07700">
    <property type="entry name" value="HNOB"/>
    <property type="match status" value="1"/>
</dbReference>
<gene>
    <name evidence="2" type="ORF">D3P05_06595</name>
</gene>
<dbReference type="GO" id="GO:0004383">
    <property type="term" value="F:guanylate cyclase activity"/>
    <property type="evidence" value="ECO:0007669"/>
    <property type="project" value="TreeGrafter"/>
</dbReference>
<organism evidence="2 3">
    <name type="scientific">Paracoccus siganidrum</name>
    <dbReference type="NCBI Taxonomy" id="1276757"/>
    <lineage>
        <taxon>Bacteria</taxon>
        <taxon>Pseudomonadati</taxon>
        <taxon>Pseudomonadota</taxon>
        <taxon>Alphaproteobacteria</taxon>
        <taxon>Rhodobacterales</taxon>
        <taxon>Paracoccaceae</taxon>
        <taxon>Paracoccus</taxon>
    </lineage>
</organism>
<dbReference type="PANTHER" id="PTHR45655">
    <property type="entry name" value="GUANYLATE CYCLASE SOLUBLE SUBUNIT BETA-2"/>
    <property type="match status" value="1"/>
</dbReference>
<dbReference type="AlphaFoldDB" id="A0A419A8Q4"/>
<dbReference type="InterPro" id="IPR024096">
    <property type="entry name" value="NO_sig/Golgi_transp_ligand-bd"/>
</dbReference>
<reference evidence="3" key="1">
    <citation type="submission" date="2018-09" db="EMBL/GenBank/DDBJ databases">
        <title>Paracoccus onubensis nov. sp. a moderate halophilic bacterium isolated from Gruta de las Maravillas (Aracena, Spain).</title>
        <authorList>
            <person name="Jurado V."/>
            <person name="Gutierrez-Patricio S."/>
            <person name="Gonzalez-Pimentel J.L."/>
            <person name="Miller A.Z."/>
            <person name="Laiz L."/>
            <person name="Saiz-Jimenez C."/>
        </authorList>
    </citation>
    <scope>NUCLEOTIDE SEQUENCE [LARGE SCALE GENOMIC DNA]</scope>
    <source>
        <strain evidence="3">DSM 26381</strain>
    </source>
</reference>
<dbReference type="RefSeq" id="WP_119897384.1">
    <property type="nucleotide sequence ID" value="NZ_QNRC01000008.1"/>
</dbReference>
<dbReference type="GO" id="GO:0020037">
    <property type="term" value="F:heme binding"/>
    <property type="evidence" value="ECO:0007669"/>
    <property type="project" value="InterPro"/>
</dbReference>
<dbReference type="GO" id="GO:0070482">
    <property type="term" value="P:response to oxygen levels"/>
    <property type="evidence" value="ECO:0007669"/>
    <property type="project" value="TreeGrafter"/>
</dbReference>
<dbReference type="EMBL" id="QZEW01000022">
    <property type="protein sequence ID" value="RJL18621.1"/>
    <property type="molecule type" value="Genomic_DNA"/>
</dbReference>
<dbReference type="Proteomes" id="UP000283587">
    <property type="component" value="Unassembled WGS sequence"/>
</dbReference>
<proteinExistence type="predicted"/>
<protein>
    <submittedName>
        <fullName evidence="2">Heme NO-binding protein</fullName>
    </submittedName>
</protein>
<name>A0A419A8Q4_9RHOB</name>
<feature type="domain" description="Heme NO-binding" evidence="1">
    <location>
        <begin position="2"/>
        <end position="148"/>
    </location>
</feature>
<evidence type="ECO:0000313" key="2">
    <source>
        <dbReference type="EMBL" id="RJL18621.1"/>
    </source>
</evidence>
<accession>A0A419A8Q4</accession>
<dbReference type="InterPro" id="IPR038158">
    <property type="entry name" value="H-NOX_domain_sf"/>
</dbReference>
<dbReference type="GO" id="GO:0019934">
    <property type="term" value="P:cGMP-mediated signaling"/>
    <property type="evidence" value="ECO:0007669"/>
    <property type="project" value="TreeGrafter"/>
</dbReference>
<dbReference type="OrthoDB" id="981203at2"/>
<keyword evidence="3" id="KW-1185">Reference proteome</keyword>